<dbReference type="AlphaFoldDB" id="Q9PAM9"/>
<name>Q9PAM9_XYLFA</name>
<sequence length="53" mass="5799">MFPSRSASVRCTSVLEDMPLDTSIAIIALQSMSPTQHSQQHLMLVRLSPCVLA</sequence>
<organism evidence="1 2">
    <name type="scientific">Xylella fastidiosa (strain 9a5c)</name>
    <dbReference type="NCBI Taxonomy" id="160492"/>
    <lineage>
        <taxon>Bacteria</taxon>
        <taxon>Pseudomonadati</taxon>
        <taxon>Pseudomonadota</taxon>
        <taxon>Gammaproteobacteria</taxon>
        <taxon>Lysobacterales</taxon>
        <taxon>Lysobacteraceae</taxon>
        <taxon>Xylella</taxon>
    </lineage>
</organism>
<gene>
    <name evidence="1" type="ordered locus">XF_2467</name>
</gene>
<protein>
    <submittedName>
        <fullName evidence="1">Uncharacterized protein</fullName>
    </submittedName>
</protein>
<evidence type="ECO:0000313" key="2">
    <source>
        <dbReference type="Proteomes" id="UP000000812"/>
    </source>
</evidence>
<accession>Q9PAM9</accession>
<dbReference type="HOGENOM" id="CLU_3067802_0_0_6"/>
<dbReference type="PIR" id="D82553">
    <property type="entry name" value="D82553"/>
</dbReference>
<proteinExistence type="predicted"/>
<reference evidence="1 2" key="1">
    <citation type="journal article" date="2000" name="Nature">
        <title>The genome sequence of the plant pathogen Xylella fastidiosa.</title>
        <authorList>
            <person name="Simpson A.J."/>
            <person name="Reinach F.C."/>
            <person name="Arruda P."/>
            <person name="Abreu F.A."/>
            <person name="Acencio M."/>
            <person name="Alvarenga R."/>
            <person name="Alves L.M."/>
            <person name="Araya J.E."/>
            <person name="Baia G.S."/>
            <person name="Baptista C.S."/>
            <person name="Barros M.H."/>
            <person name="Bonaccorsi E.D."/>
            <person name="Bordin S."/>
            <person name="Bove J.M."/>
            <person name="Briones M.R."/>
            <person name="Bueno M.R."/>
            <person name="Camargo A.A."/>
            <person name="Camargo L.E."/>
            <person name="Carraro D.M."/>
            <person name="Carrer H."/>
            <person name="Colauto N.B."/>
            <person name="Colombo C."/>
            <person name="Costa F.F."/>
            <person name="Costa M.C."/>
            <person name="Costa-Neto C.M."/>
            <person name="Coutinho L.L."/>
            <person name="Cristofani M."/>
            <person name="Dias-Neto E."/>
            <person name="Docena C."/>
            <person name="El-Dorry H."/>
            <person name="Facincani A.P."/>
            <person name="Ferreira A.J."/>
            <person name="Ferreira V.C."/>
            <person name="Ferro J.A."/>
            <person name="Fraga J.S."/>
            <person name="Franca S.C."/>
            <person name="Franco M.C."/>
            <person name="Frohme M."/>
            <person name="Furlan L.R."/>
            <person name="Garnier M."/>
            <person name="Goldman G.H."/>
            <person name="Goldman M.H."/>
            <person name="Gomes S.L."/>
            <person name="Gruber A."/>
            <person name="Ho P.L."/>
            <person name="Hoheisel J.D."/>
            <person name="Junqueira M.L."/>
            <person name="Kemper E.L."/>
            <person name="Kitajima J.P."/>
            <person name="Krieger J.E."/>
            <person name="Kuramae E.E."/>
            <person name="Laigret F."/>
            <person name="Lambais M.R."/>
            <person name="Leite L.C."/>
            <person name="Lemos E.G."/>
            <person name="Lemos M.V."/>
            <person name="Lopes S.A."/>
            <person name="Lopes C.R."/>
            <person name="Machado J.A."/>
            <person name="Machado M.A."/>
            <person name="Madeira A.M."/>
            <person name="Madeira H.M."/>
            <person name="Marino C.L."/>
            <person name="Marques M.V."/>
            <person name="Martins E.A."/>
            <person name="Martins E.M."/>
            <person name="Matsukuma A.Y."/>
            <person name="Menck C.F."/>
            <person name="Miracca E.C."/>
            <person name="Miyaki C.Y."/>
            <person name="Monteriro-Vitorello C.B."/>
            <person name="Moon D.H."/>
            <person name="Nagai M.A."/>
            <person name="Nascimento A.L."/>
            <person name="Netto L.E."/>
            <person name="Nhani A.Jr."/>
            <person name="Nobrega F.G."/>
            <person name="Nunes L.R."/>
            <person name="Oliveira M.A."/>
            <person name="de Oliveira M.C."/>
            <person name="de Oliveira R.C."/>
            <person name="Palmieri D.A."/>
            <person name="Paris A."/>
            <person name="Peixoto B.R."/>
            <person name="Pereira G.A."/>
            <person name="Pereira H.A.Jr."/>
            <person name="Pesquero J.B."/>
            <person name="Quaggio R.B."/>
            <person name="Roberto P.G."/>
            <person name="Rodrigues V."/>
            <person name="de M Rosa A.J."/>
            <person name="de Rosa V.E.Jr."/>
            <person name="de Sa R.G."/>
            <person name="Santelli R.V."/>
            <person name="Sawasaki H.E."/>
            <person name="da Silva A.C."/>
            <person name="da Silva A.M."/>
            <person name="da Silva F.R."/>
            <person name="da Silva W.A.Jr."/>
            <person name="da Silveira J.F."/>
            <person name="Silvestri M.L."/>
            <person name="Siqueira W.J."/>
            <person name="de Souza A.A."/>
            <person name="de Souza A.P."/>
            <person name="Terenzi M.F."/>
            <person name="Truffi D."/>
            <person name="Tsai S.M."/>
            <person name="Tsuhako M.H."/>
            <person name="Vallada H."/>
            <person name="Van Sluys M.A."/>
            <person name="Verjovski-Almeida S."/>
            <person name="Vettore A.L."/>
            <person name="Zago M.A."/>
            <person name="Zatz M."/>
            <person name="Meidanis J."/>
            <person name="Setubal J.C."/>
        </authorList>
    </citation>
    <scope>NUCLEOTIDE SEQUENCE [LARGE SCALE GENOMIC DNA]</scope>
    <source>
        <strain evidence="1 2">9a5c</strain>
    </source>
</reference>
<dbReference type="KEGG" id="xfa:XF_2467"/>
<evidence type="ECO:0000313" key="1">
    <source>
        <dbReference type="EMBL" id="AAF85265.1"/>
    </source>
</evidence>
<dbReference type="Proteomes" id="UP000000812">
    <property type="component" value="Chromosome"/>
</dbReference>
<dbReference type="EMBL" id="AE003849">
    <property type="protein sequence ID" value="AAF85265.1"/>
    <property type="molecule type" value="Genomic_DNA"/>
</dbReference>